<comment type="caution">
    <text evidence="2">The sequence shown here is derived from an EMBL/GenBank/DDBJ whole genome shotgun (WGS) entry which is preliminary data.</text>
</comment>
<keyword evidence="1" id="KW-1133">Transmembrane helix</keyword>
<dbReference type="InterPro" id="IPR019662">
    <property type="entry name" value="DUF2516"/>
</dbReference>
<gene>
    <name evidence="2" type="ORF">BJ976_001810</name>
</gene>
<evidence type="ECO:0000256" key="1">
    <source>
        <dbReference type="SAM" id="Phobius"/>
    </source>
</evidence>
<dbReference type="AlphaFoldDB" id="A0A7W7PB12"/>
<reference evidence="2 3" key="1">
    <citation type="submission" date="2020-08" db="EMBL/GenBank/DDBJ databases">
        <title>Sequencing the genomes of 1000 actinobacteria strains.</title>
        <authorList>
            <person name="Klenk H.-P."/>
        </authorList>
    </citation>
    <scope>NUCLEOTIDE SEQUENCE [LARGE SCALE GENOMIC DNA]</scope>
    <source>
        <strain evidence="2 3">DSM 19079</strain>
    </source>
</reference>
<evidence type="ECO:0008006" key="4">
    <source>
        <dbReference type="Google" id="ProtNLM"/>
    </source>
</evidence>
<proteinExistence type="predicted"/>
<name>A0A7W7PB12_9MICC</name>
<dbReference type="EMBL" id="JACHMC010000001">
    <property type="protein sequence ID" value="MBB4883459.1"/>
    <property type="molecule type" value="Genomic_DNA"/>
</dbReference>
<feature type="transmembrane region" description="Helical" evidence="1">
    <location>
        <begin position="51"/>
        <end position="69"/>
    </location>
</feature>
<dbReference type="RefSeq" id="WP_229667458.1">
    <property type="nucleotide sequence ID" value="NZ_BMLA01000008.1"/>
</dbReference>
<keyword evidence="1" id="KW-0472">Membrane</keyword>
<organism evidence="2 3">
    <name type="scientific">Micrococcus flavus</name>
    <dbReference type="NCBI Taxonomy" id="384602"/>
    <lineage>
        <taxon>Bacteria</taxon>
        <taxon>Bacillati</taxon>
        <taxon>Actinomycetota</taxon>
        <taxon>Actinomycetes</taxon>
        <taxon>Micrococcales</taxon>
        <taxon>Micrococcaceae</taxon>
        <taxon>Micrococcus</taxon>
    </lineage>
</organism>
<dbReference type="Proteomes" id="UP000560081">
    <property type="component" value="Unassembled WGS sequence"/>
</dbReference>
<evidence type="ECO:0000313" key="3">
    <source>
        <dbReference type="Proteomes" id="UP000560081"/>
    </source>
</evidence>
<evidence type="ECO:0000313" key="2">
    <source>
        <dbReference type="EMBL" id="MBB4883459.1"/>
    </source>
</evidence>
<keyword evidence="3" id="KW-1185">Reference proteome</keyword>
<accession>A0A7W7PB12</accession>
<keyword evidence="1" id="KW-0812">Transmembrane</keyword>
<dbReference type="Pfam" id="PF10724">
    <property type="entry name" value="DUF2516"/>
    <property type="match status" value="1"/>
</dbReference>
<sequence length="104" mass="11060">MSAPMSFAVMAGDWLFLALAVLALLVEVWAFADVLRRSPQAFERVGGRPKSFWLLLTGIAVVVGVLSVLTSRGGLGLFGLAAVCVASVYLAGTRPDLDFYGGRR</sequence>
<feature type="transmembrane region" description="Helical" evidence="1">
    <location>
        <begin position="74"/>
        <end position="92"/>
    </location>
</feature>
<protein>
    <recommendedName>
        <fullName evidence="4">DUF2516 family protein</fullName>
    </recommendedName>
</protein>